<proteinExistence type="predicted"/>
<evidence type="ECO:0000313" key="2">
    <source>
        <dbReference type="Proteomes" id="UP000800038"/>
    </source>
</evidence>
<dbReference type="AlphaFoldDB" id="A0A6A5SJE8"/>
<gene>
    <name evidence="1" type="ORF">EJ02DRAFT_18650</name>
</gene>
<sequence>MRASEETPRSRMMLVLLSLPSYRGNYPLSDIEVWLMDSTAGSTIGMWSSALARYRQLQHQVLLTRLSQTLVTERNKRSNQPR</sequence>
<protein>
    <submittedName>
        <fullName evidence="1">Uncharacterized protein</fullName>
    </submittedName>
</protein>
<reference evidence="1" key="1">
    <citation type="journal article" date="2020" name="Stud. Mycol.">
        <title>101 Dothideomycetes genomes: a test case for predicting lifestyles and emergence of pathogens.</title>
        <authorList>
            <person name="Haridas S."/>
            <person name="Albert R."/>
            <person name="Binder M."/>
            <person name="Bloem J."/>
            <person name="Labutti K."/>
            <person name="Salamov A."/>
            <person name="Andreopoulos B."/>
            <person name="Baker S."/>
            <person name="Barry K."/>
            <person name="Bills G."/>
            <person name="Bluhm B."/>
            <person name="Cannon C."/>
            <person name="Castanera R."/>
            <person name="Culley D."/>
            <person name="Daum C."/>
            <person name="Ezra D."/>
            <person name="Gonzalez J."/>
            <person name="Henrissat B."/>
            <person name="Kuo A."/>
            <person name="Liang C."/>
            <person name="Lipzen A."/>
            <person name="Lutzoni F."/>
            <person name="Magnuson J."/>
            <person name="Mondo S."/>
            <person name="Nolan M."/>
            <person name="Ohm R."/>
            <person name="Pangilinan J."/>
            <person name="Park H.-J."/>
            <person name="Ramirez L."/>
            <person name="Alfaro M."/>
            <person name="Sun H."/>
            <person name="Tritt A."/>
            <person name="Yoshinaga Y."/>
            <person name="Zwiers L.-H."/>
            <person name="Turgeon B."/>
            <person name="Goodwin S."/>
            <person name="Spatafora J."/>
            <person name="Crous P."/>
            <person name="Grigoriev I."/>
        </authorList>
    </citation>
    <scope>NUCLEOTIDE SEQUENCE</scope>
    <source>
        <strain evidence="1">CBS 161.51</strain>
    </source>
</reference>
<accession>A0A6A5SJE8</accession>
<name>A0A6A5SJE8_9PLEO</name>
<dbReference type="Proteomes" id="UP000800038">
    <property type="component" value="Unassembled WGS sequence"/>
</dbReference>
<organism evidence="1 2">
    <name type="scientific">Clathrospora elynae</name>
    <dbReference type="NCBI Taxonomy" id="706981"/>
    <lineage>
        <taxon>Eukaryota</taxon>
        <taxon>Fungi</taxon>
        <taxon>Dikarya</taxon>
        <taxon>Ascomycota</taxon>
        <taxon>Pezizomycotina</taxon>
        <taxon>Dothideomycetes</taxon>
        <taxon>Pleosporomycetidae</taxon>
        <taxon>Pleosporales</taxon>
        <taxon>Diademaceae</taxon>
        <taxon>Clathrospora</taxon>
    </lineage>
</organism>
<evidence type="ECO:0000313" key="1">
    <source>
        <dbReference type="EMBL" id="KAF1938656.1"/>
    </source>
</evidence>
<keyword evidence="2" id="KW-1185">Reference proteome</keyword>
<dbReference type="EMBL" id="ML976099">
    <property type="protein sequence ID" value="KAF1938656.1"/>
    <property type="molecule type" value="Genomic_DNA"/>
</dbReference>